<proteinExistence type="predicted"/>
<name>A0AAV7LIC4_PLEWA</name>
<evidence type="ECO:0000313" key="1">
    <source>
        <dbReference type="EMBL" id="KAJ1091411.1"/>
    </source>
</evidence>
<accession>A0AAV7LIC4</accession>
<organism evidence="1 2">
    <name type="scientific">Pleurodeles waltl</name>
    <name type="common">Iberian ribbed newt</name>
    <dbReference type="NCBI Taxonomy" id="8319"/>
    <lineage>
        <taxon>Eukaryota</taxon>
        <taxon>Metazoa</taxon>
        <taxon>Chordata</taxon>
        <taxon>Craniata</taxon>
        <taxon>Vertebrata</taxon>
        <taxon>Euteleostomi</taxon>
        <taxon>Amphibia</taxon>
        <taxon>Batrachia</taxon>
        <taxon>Caudata</taxon>
        <taxon>Salamandroidea</taxon>
        <taxon>Salamandridae</taxon>
        <taxon>Pleurodelinae</taxon>
        <taxon>Pleurodeles</taxon>
    </lineage>
</organism>
<sequence length="111" mass="12478">MLRPHPRRPSGNVVMGAAGVRPHWRPHGGYRLEGGYRDIVIGELVFYLVQGLHRAVYSDGSGLLMVVQYGYMVVAFVGSSGAMHCSYFGHIYYYFTQQGPARTTERLQNLQ</sequence>
<dbReference type="Proteomes" id="UP001066276">
    <property type="component" value="Chromosome 11"/>
</dbReference>
<comment type="caution">
    <text evidence="1">The sequence shown here is derived from an EMBL/GenBank/DDBJ whole genome shotgun (WGS) entry which is preliminary data.</text>
</comment>
<dbReference type="EMBL" id="JANPWB010000015">
    <property type="protein sequence ID" value="KAJ1091411.1"/>
    <property type="molecule type" value="Genomic_DNA"/>
</dbReference>
<protein>
    <recommendedName>
        <fullName evidence="3">Very-long-chain 3-oxoacyl-CoA synthase</fullName>
    </recommendedName>
</protein>
<evidence type="ECO:0000313" key="2">
    <source>
        <dbReference type="Proteomes" id="UP001066276"/>
    </source>
</evidence>
<gene>
    <name evidence="1" type="ORF">NDU88_004537</name>
</gene>
<keyword evidence="2" id="KW-1185">Reference proteome</keyword>
<reference evidence="1" key="1">
    <citation type="journal article" date="2022" name="bioRxiv">
        <title>Sequencing and chromosome-scale assembly of the giantPleurodeles waltlgenome.</title>
        <authorList>
            <person name="Brown T."/>
            <person name="Elewa A."/>
            <person name="Iarovenko S."/>
            <person name="Subramanian E."/>
            <person name="Araus A.J."/>
            <person name="Petzold A."/>
            <person name="Susuki M."/>
            <person name="Suzuki K.-i.T."/>
            <person name="Hayashi T."/>
            <person name="Toyoda A."/>
            <person name="Oliveira C."/>
            <person name="Osipova E."/>
            <person name="Leigh N.D."/>
            <person name="Simon A."/>
            <person name="Yun M.H."/>
        </authorList>
    </citation>
    <scope>NUCLEOTIDE SEQUENCE</scope>
    <source>
        <strain evidence="1">20211129_DDA</strain>
        <tissue evidence="1">Liver</tissue>
    </source>
</reference>
<dbReference type="AlphaFoldDB" id="A0AAV7LIC4"/>
<evidence type="ECO:0008006" key="3">
    <source>
        <dbReference type="Google" id="ProtNLM"/>
    </source>
</evidence>